<gene>
    <name evidence="4" type="ORF">OLC1_LOCUS15985</name>
</gene>
<protein>
    <submittedName>
        <fullName evidence="4">OLC1v1007181C1</fullName>
    </submittedName>
</protein>
<name>A0AAV1DK81_OLDCO</name>
<dbReference type="Gene3D" id="3.30.497.10">
    <property type="entry name" value="Antithrombin, subunit I, domain 2"/>
    <property type="match status" value="1"/>
</dbReference>
<dbReference type="CDD" id="cd02043">
    <property type="entry name" value="serpinP_plants"/>
    <property type="match status" value="1"/>
</dbReference>
<dbReference type="PANTHER" id="PTHR11461">
    <property type="entry name" value="SERINE PROTEASE INHIBITOR, SERPIN"/>
    <property type="match status" value="1"/>
</dbReference>
<dbReference type="Proteomes" id="UP001161247">
    <property type="component" value="Chromosome 5"/>
</dbReference>
<proteinExistence type="inferred from homology"/>
<feature type="domain" description="Serpin" evidence="3">
    <location>
        <begin position="61"/>
        <end position="383"/>
    </location>
</feature>
<evidence type="ECO:0000256" key="1">
    <source>
        <dbReference type="ARBA" id="ARBA00009500"/>
    </source>
</evidence>
<dbReference type="GO" id="GO:0005615">
    <property type="term" value="C:extracellular space"/>
    <property type="evidence" value="ECO:0007669"/>
    <property type="project" value="InterPro"/>
</dbReference>
<dbReference type="Pfam" id="PF00079">
    <property type="entry name" value="Serpin"/>
    <property type="match status" value="1"/>
</dbReference>
<dbReference type="SUPFAM" id="SSF56574">
    <property type="entry name" value="Serpins"/>
    <property type="match status" value="1"/>
</dbReference>
<dbReference type="InterPro" id="IPR042185">
    <property type="entry name" value="Serpin_sf_2"/>
</dbReference>
<dbReference type="Gene3D" id="6.20.40.10">
    <property type="match status" value="1"/>
</dbReference>
<dbReference type="InterPro" id="IPR023796">
    <property type="entry name" value="Serpin_dom"/>
</dbReference>
<organism evidence="4 5">
    <name type="scientific">Oldenlandia corymbosa var. corymbosa</name>
    <dbReference type="NCBI Taxonomy" id="529605"/>
    <lineage>
        <taxon>Eukaryota</taxon>
        <taxon>Viridiplantae</taxon>
        <taxon>Streptophyta</taxon>
        <taxon>Embryophyta</taxon>
        <taxon>Tracheophyta</taxon>
        <taxon>Spermatophyta</taxon>
        <taxon>Magnoliopsida</taxon>
        <taxon>eudicotyledons</taxon>
        <taxon>Gunneridae</taxon>
        <taxon>Pentapetalae</taxon>
        <taxon>asterids</taxon>
        <taxon>lamiids</taxon>
        <taxon>Gentianales</taxon>
        <taxon>Rubiaceae</taxon>
        <taxon>Rubioideae</taxon>
        <taxon>Spermacoceae</taxon>
        <taxon>Hedyotis-Oldenlandia complex</taxon>
        <taxon>Oldenlandia</taxon>
    </lineage>
</organism>
<dbReference type="EMBL" id="OX459122">
    <property type="protein sequence ID" value="CAI9107746.1"/>
    <property type="molecule type" value="Genomic_DNA"/>
</dbReference>
<dbReference type="AlphaFoldDB" id="A0AAV1DK81"/>
<evidence type="ECO:0000256" key="2">
    <source>
        <dbReference type="RuleBase" id="RU000411"/>
    </source>
</evidence>
<sequence>MNRRKALSTVKLCTLEFAIYTYQRLLLPQSCRQYESEAGIKRKRDTKTKKLDSSRPNAVALTLANPIISGKIESGENCFFSPLSLQIVLATTVAGSNGKNRDELLSFLKFDTVDQLHSFFSKCADSVLADGSPLDGVNLRSANAVWIDQSLSFASHFKDVLTNVYKSHANQADFRDKKTRRGEAIKEVNAWAKEETKGLVKDFLKPKDIDEYTRLIFLNAIYFKGAWERKFSPSLTKKHKFYLLDGSTVEAPFMTSTERKYISAYRGFKVLRLPYRQGKDVDRNFSMYWYLPTAKDGLPGLVEKMSFDFEAIGILKDLGLVRPFVHGGFKDMVDPPGGDGLRIPSIFQKCFIEVNEKGTEAAAVTRFVALSVRKTSYKTIKFCC</sequence>
<dbReference type="GO" id="GO:0004867">
    <property type="term" value="F:serine-type endopeptidase inhibitor activity"/>
    <property type="evidence" value="ECO:0007669"/>
    <property type="project" value="InterPro"/>
</dbReference>
<comment type="similarity">
    <text evidence="1 2">Belongs to the serpin family.</text>
</comment>
<dbReference type="PANTHER" id="PTHR11461:SF211">
    <property type="entry name" value="GH10112P-RELATED"/>
    <property type="match status" value="1"/>
</dbReference>
<dbReference type="Gene3D" id="2.30.39.10">
    <property type="entry name" value="Alpha-1-antitrypsin, domain 1"/>
    <property type="match status" value="1"/>
</dbReference>
<evidence type="ECO:0000313" key="4">
    <source>
        <dbReference type="EMBL" id="CAI9107746.1"/>
    </source>
</evidence>
<keyword evidence="5" id="KW-1185">Reference proteome</keyword>
<reference evidence="4" key="1">
    <citation type="submission" date="2023-03" db="EMBL/GenBank/DDBJ databases">
        <authorList>
            <person name="Julca I."/>
        </authorList>
    </citation>
    <scope>NUCLEOTIDE SEQUENCE</scope>
</reference>
<dbReference type="InterPro" id="IPR000215">
    <property type="entry name" value="Serpin_fam"/>
</dbReference>
<dbReference type="SMART" id="SM00093">
    <property type="entry name" value="SERPIN"/>
    <property type="match status" value="1"/>
</dbReference>
<accession>A0AAV1DK81</accession>
<evidence type="ECO:0000259" key="3">
    <source>
        <dbReference type="SMART" id="SM00093"/>
    </source>
</evidence>
<dbReference type="InterPro" id="IPR036186">
    <property type="entry name" value="Serpin_sf"/>
</dbReference>
<dbReference type="InterPro" id="IPR042178">
    <property type="entry name" value="Serpin_sf_1"/>
</dbReference>
<evidence type="ECO:0000313" key="5">
    <source>
        <dbReference type="Proteomes" id="UP001161247"/>
    </source>
</evidence>